<dbReference type="Proteomes" id="UP000295371">
    <property type="component" value="Unassembled WGS sequence"/>
</dbReference>
<organism evidence="1 2">
    <name type="scientific">Naumannella halotolerans</name>
    <dbReference type="NCBI Taxonomy" id="993414"/>
    <lineage>
        <taxon>Bacteria</taxon>
        <taxon>Bacillati</taxon>
        <taxon>Actinomycetota</taxon>
        <taxon>Actinomycetes</taxon>
        <taxon>Propionibacteriales</taxon>
        <taxon>Propionibacteriaceae</taxon>
        <taxon>Naumannella</taxon>
    </lineage>
</organism>
<accession>A0A4R7IYM1</accession>
<sequence length="219" mass="23164">MLARARQADDSGPVWDELWSHLCHQGTVASASYAAIGALTDICLQQRPRGYIAPLQLVGAIVAAEDGPEDPAQVRRRYARELAELAELAEQCLPLSATDADFLYGLETWMALAHGGPWSRCLGVLGEGEALLDCPNCRRLLVLRTEDEPVTLAPWEGPGTPTVVDPVADPEGPGEAQLIRLATVNGRRGVAAMLRYAFGSADCSACGSPVTIGSALDGS</sequence>
<evidence type="ECO:0000313" key="1">
    <source>
        <dbReference type="EMBL" id="TDT29067.1"/>
    </source>
</evidence>
<keyword evidence="2" id="KW-1185">Reference proteome</keyword>
<comment type="caution">
    <text evidence="1">The sequence shown here is derived from an EMBL/GenBank/DDBJ whole genome shotgun (WGS) entry which is preliminary data.</text>
</comment>
<name>A0A4R7IYM1_9ACTN</name>
<reference evidence="1 2" key="1">
    <citation type="submission" date="2019-03" db="EMBL/GenBank/DDBJ databases">
        <title>Genomic Encyclopedia of Archaeal and Bacterial Type Strains, Phase II (KMG-II): from individual species to whole genera.</title>
        <authorList>
            <person name="Goeker M."/>
        </authorList>
    </citation>
    <scope>NUCLEOTIDE SEQUENCE [LARGE SCALE GENOMIC DNA]</scope>
    <source>
        <strain evidence="1 2">DSM 24323</strain>
    </source>
</reference>
<proteinExistence type="predicted"/>
<dbReference type="AlphaFoldDB" id="A0A4R7IYM1"/>
<dbReference type="EMBL" id="SOAW01000004">
    <property type="protein sequence ID" value="TDT29067.1"/>
    <property type="molecule type" value="Genomic_DNA"/>
</dbReference>
<evidence type="ECO:0000313" key="2">
    <source>
        <dbReference type="Proteomes" id="UP000295371"/>
    </source>
</evidence>
<gene>
    <name evidence="1" type="ORF">CLV29_3160</name>
</gene>
<protein>
    <submittedName>
        <fullName evidence="1">Uncharacterized protein</fullName>
    </submittedName>
</protein>